<evidence type="ECO:0000256" key="1">
    <source>
        <dbReference type="SAM" id="MobiDB-lite"/>
    </source>
</evidence>
<feature type="compositionally biased region" description="Polar residues" evidence="1">
    <location>
        <begin position="1"/>
        <end position="14"/>
    </location>
</feature>
<comment type="caution">
    <text evidence="2">The sequence shown here is derived from an EMBL/GenBank/DDBJ whole genome shotgun (WGS) entry which is preliminary data.</text>
</comment>
<proteinExistence type="predicted"/>
<reference evidence="2 3" key="1">
    <citation type="journal article" date="2016" name="Genome Biol. Evol.">
        <title>Divergent and convergent evolution of fungal pathogenicity.</title>
        <authorList>
            <person name="Shang Y."/>
            <person name="Xiao G."/>
            <person name="Zheng P."/>
            <person name="Cen K."/>
            <person name="Zhan S."/>
            <person name="Wang C."/>
        </authorList>
    </citation>
    <scope>NUCLEOTIDE SEQUENCE [LARGE SCALE GENOMIC DNA]</scope>
    <source>
        <strain evidence="2 3">RCEF 2490</strain>
    </source>
</reference>
<organism evidence="2 3">
    <name type="scientific">Moelleriella libera RCEF 2490</name>
    <dbReference type="NCBI Taxonomy" id="1081109"/>
    <lineage>
        <taxon>Eukaryota</taxon>
        <taxon>Fungi</taxon>
        <taxon>Dikarya</taxon>
        <taxon>Ascomycota</taxon>
        <taxon>Pezizomycotina</taxon>
        <taxon>Sordariomycetes</taxon>
        <taxon>Hypocreomycetidae</taxon>
        <taxon>Hypocreales</taxon>
        <taxon>Clavicipitaceae</taxon>
        <taxon>Moelleriella</taxon>
    </lineage>
</organism>
<dbReference type="EMBL" id="AZGY01000010">
    <property type="protein sequence ID" value="KZZ94713.1"/>
    <property type="molecule type" value="Genomic_DNA"/>
</dbReference>
<keyword evidence="3" id="KW-1185">Reference proteome</keyword>
<accession>A0A162IKB8</accession>
<dbReference type="Proteomes" id="UP000078544">
    <property type="component" value="Unassembled WGS sequence"/>
</dbReference>
<dbReference type="OrthoDB" id="4158609at2759"/>
<sequence length="73" mass="8087">MAEPNQTSPPTTATGGRRRSSGFMPGFESLKTQKNSADVIRRQSLSDQAVKGGYLSQAFHKYDWQALHCTLSR</sequence>
<evidence type="ECO:0000313" key="3">
    <source>
        <dbReference type="Proteomes" id="UP000078544"/>
    </source>
</evidence>
<gene>
    <name evidence="2" type="ORF">AAL_04824</name>
</gene>
<feature type="region of interest" description="Disordered" evidence="1">
    <location>
        <begin position="1"/>
        <end position="37"/>
    </location>
</feature>
<name>A0A162IKB8_9HYPO</name>
<dbReference type="AlphaFoldDB" id="A0A162IKB8"/>
<protein>
    <submittedName>
        <fullName evidence="2">Uncharacterized protein</fullName>
    </submittedName>
</protein>
<evidence type="ECO:0000313" key="2">
    <source>
        <dbReference type="EMBL" id="KZZ94713.1"/>
    </source>
</evidence>